<organism evidence="1 2">
    <name type="scientific">Scutellospora calospora</name>
    <dbReference type="NCBI Taxonomy" id="85575"/>
    <lineage>
        <taxon>Eukaryota</taxon>
        <taxon>Fungi</taxon>
        <taxon>Fungi incertae sedis</taxon>
        <taxon>Mucoromycota</taxon>
        <taxon>Glomeromycotina</taxon>
        <taxon>Glomeromycetes</taxon>
        <taxon>Diversisporales</taxon>
        <taxon>Gigasporaceae</taxon>
        <taxon>Scutellospora</taxon>
    </lineage>
</organism>
<keyword evidence="2" id="KW-1185">Reference proteome</keyword>
<sequence length="49" mass="5626">KRRNKEKNPTNADITEIPTKIPENDVTKKSTTTNESEITKQTTNKRRGI</sequence>
<gene>
    <name evidence="1" type="ORF">SCALOS_LOCUS11444</name>
</gene>
<proteinExistence type="predicted"/>
<comment type="caution">
    <text evidence="1">The sequence shown here is derived from an EMBL/GenBank/DDBJ whole genome shotgun (WGS) entry which is preliminary data.</text>
</comment>
<dbReference type="EMBL" id="CAJVPM010050081">
    <property type="protein sequence ID" value="CAG8726370.1"/>
    <property type="molecule type" value="Genomic_DNA"/>
</dbReference>
<name>A0ACA9Q2N1_9GLOM</name>
<dbReference type="Proteomes" id="UP000789860">
    <property type="component" value="Unassembled WGS sequence"/>
</dbReference>
<accession>A0ACA9Q2N1</accession>
<reference evidence="1" key="1">
    <citation type="submission" date="2021-06" db="EMBL/GenBank/DDBJ databases">
        <authorList>
            <person name="Kallberg Y."/>
            <person name="Tangrot J."/>
            <person name="Rosling A."/>
        </authorList>
    </citation>
    <scope>NUCLEOTIDE SEQUENCE</scope>
    <source>
        <strain evidence="1">AU212A</strain>
    </source>
</reference>
<evidence type="ECO:0000313" key="2">
    <source>
        <dbReference type="Proteomes" id="UP000789860"/>
    </source>
</evidence>
<protein>
    <submittedName>
        <fullName evidence="1">5130_t:CDS:1</fullName>
    </submittedName>
</protein>
<evidence type="ECO:0000313" key="1">
    <source>
        <dbReference type="EMBL" id="CAG8726370.1"/>
    </source>
</evidence>
<feature type="non-terminal residue" evidence="1">
    <location>
        <position position="1"/>
    </location>
</feature>
<feature type="non-terminal residue" evidence="1">
    <location>
        <position position="49"/>
    </location>
</feature>